<gene>
    <name evidence="6" type="ORF">HMPREF9470_00754</name>
</gene>
<evidence type="ECO:0000256" key="2">
    <source>
        <dbReference type="ARBA" id="ARBA00022723"/>
    </source>
</evidence>
<dbReference type="PANTHER" id="PTHR43498:SF1">
    <property type="entry name" value="COB--COM HETERODISULFIDE REDUCTASE IRON-SULFUR SUBUNIT A"/>
    <property type="match status" value="1"/>
</dbReference>
<dbReference type="PRINTS" id="PR00411">
    <property type="entry name" value="PNDRDTASEI"/>
</dbReference>
<dbReference type="Gene3D" id="3.50.50.60">
    <property type="entry name" value="FAD/NAD(P)-binding domain"/>
    <property type="match status" value="1"/>
</dbReference>
<keyword evidence="1" id="KW-0004">4Fe-4S</keyword>
<comment type="caution">
    <text evidence="6">The sequence shown here is derived from an EMBL/GenBank/DDBJ whole genome shotgun (WGS) entry which is preliminary data.</text>
</comment>
<dbReference type="GO" id="GO:0051539">
    <property type="term" value="F:4 iron, 4 sulfur cluster binding"/>
    <property type="evidence" value="ECO:0007669"/>
    <property type="project" value="UniProtKB-KW"/>
</dbReference>
<reference evidence="6 7" key="1">
    <citation type="submission" date="2011-04" db="EMBL/GenBank/DDBJ databases">
        <title>The Genome Sequence of Clostridium citroniae WAL-19142.</title>
        <authorList>
            <consortium name="The Broad Institute Genome Sequencing Platform"/>
            <person name="Earl A."/>
            <person name="Ward D."/>
            <person name="Feldgarden M."/>
            <person name="Gevers D."/>
            <person name="Warren Y.A."/>
            <person name="Tyrrell K.L."/>
            <person name="Citron D.M."/>
            <person name="Goldstein E.J."/>
            <person name="Daigneault M."/>
            <person name="Allen-Vercoe E."/>
            <person name="Young S.K."/>
            <person name="Zeng Q."/>
            <person name="Gargeya S."/>
            <person name="Fitzgerald M."/>
            <person name="Haas B."/>
            <person name="Abouelleil A."/>
            <person name="Alvarado L."/>
            <person name="Arachchi H.M."/>
            <person name="Berlin A."/>
            <person name="Brown A."/>
            <person name="Chapman S.B."/>
            <person name="Chen Z."/>
            <person name="Dunbar C."/>
            <person name="Freedman E."/>
            <person name="Gearin G."/>
            <person name="Gellesch M."/>
            <person name="Goldberg J."/>
            <person name="Griggs A."/>
            <person name="Gujja S."/>
            <person name="Heilman E.R."/>
            <person name="Heiman D."/>
            <person name="Howarth C."/>
            <person name="Larson L."/>
            <person name="Lui A."/>
            <person name="MacDonald P.J."/>
            <person name="Mehta T."/>
            <person name="Montmayeur A."/>
            <person name="Murphy C."/>
            <person name="Neiman D."/>
            <person name="Pearson M."/>
            <person name="Priest M."/>
            <person name="Roberts A."/>
            <person name="Saif S."/>
            <person name="Shea T."/>
            <person name="Shenoy N."/>
            <person name="Sisk P."/>
            <person name="Stolte C."/>
            <person name="Sykes S."/>
            <person name="White J."/>
            <person name="Yandava C."/>
            <person name="Wortman J."/>
            <person name="Nusbaum C."/>
            <person name="Birren B."/>
        </authorList>
    </citation>
    <scope>NUCLEOTIDE SEQUENCE [LARGE SCALE GENOMIC DNA]</scope>
    <source>
        <strain evidence="6 7">WAL-19142</strain>
    </source>
</reference>
<dbReference type="InterPro" id="IPR036188">
    <property type="entry name" value="FAD/NAD-bd_sf"/>
</dbReference>
<accession>A0A0J9B7W2</accession>
<dbReference type="GeneID" id="93166324"/>
<sequence>MLGLYGNYDVVVCGGGTSGVTAAVASARTGAKTLLIERVGQLGGQMNFSGPPGFSFAHLFNGRQEQIIAGFAEETHKRLLDEGHALPHMLVEHRSHYTFSYVDPDWWGLLVYKICREEGVELMLHSLVTEVIREGDVVKGVICEHPGGRSAVLAKVVIDCTGEGEVCYQAGAECETAPIQILEPSTVAFTADGVDWDKVVTYIHEHIDDFIFNQIYNPYSKWTDEKIRQRVMEIDDILEIGEVMGYLGFKKRATWTGEWHNKSGVGFFLMPKEGRILAHFQHSSQEDLCDCSQVRGITQVEVECRRQNMMAWRFFKKYVPGFENAYITRTCPEARIRETRRVMGDYVLKFEDIRDARKFDDVIGKSAFPTGAKHAVNGRALALEHMAVPKDMGSNDIPYRVLVVKGLENILVAGKAVSADRASHQRFLQQTIVTGQAAGVAAALCARDGITPRQLEENVSELQEILISQGAILYGTH</sequence>
<evidence type="ECO:0000256" key="4">
    <source>
        <dbReference type="ARBA" id="ARBA00023004"/>
    </source>
</evidence>
<evidence type="ECO:0000256" key="1">
    <source>
        <dbReference type="ARBA" id="ARBA00022485"/>
    </source>
</evidence>
<dbReference type="GO" id="GO:0016491">
    <property type="term" value="F:oxidoreductase activity"/>
    <property type="evidence" value="ECO:0007669"/>
    <property type="project" value="UniProtKB-KW"/>
</dbReference>
<dbReference type="Pfam" id="PF12831">
    <property type="entry name" value="FAD_oxidored"/>
    <property type="match status" value="1"/>
</dbReference>
<dbReference type="PANTHER" id="PTHR43498">
    <property type="entry name" value="FERREDOXIN:COB-COM HETERODISULFIDE REDUCTASE SUBUNIT A"/>
    <property type="match status" value="1"/>
</dbReference>
<dbReference type="GO" id="GO:0046872">
    <property type="term" value="F:metal ion binding"/>
    <property type="evidence" value="ECO:0007669"/>
    <property type="project" value="UniProtKB-KW"/>
</dbReference>
<dbReference type="EMBL" id="ADLK01000089">
    <property type="protein sequence ID" value="KMW08341.1"/>
    <property type="molecule type" value="Genomic_DNA"/>
</dbReference>
<proteinExistence type="predicted"/>
<name>A0A0J9B7W2_9FIRM</name>
<evidence type="ECO:0000313" key="6">
    <source>
        <dbReference type="EMBL" id="KMW08341.1"/>
    </source>
</evidence>
<dbReference type="OrthoDB" id="9759982at2"/>
<evidence type="ECO:0000313" key="7">
    <source>
        <dbReference type="Proteomes" id="UP000037392"/>
    </source>
</evidence>
<dbReference type="InterPro" id="IPR039650">
    <property type="entry name" value="HdrA-like"/>
</dbReference>
<dbReference type="RefSeq" id="WP_048929201.1">
    <property type="nucleotide sequence ID" value="NZ_KQ235875.1"/>
</dbReference>
<keyword evidence="2" id="KW-0479">Metal-binding</keyword>
<dbReference type="PATRIC" id="fig|742734.4.peg.803"/>
<keyword evidence="3" id="KW-0560">Oxidoreductase</keyword>
<dbReference type="AlphaFoldDB" id="A0A0J9B7W2"/>
<dbReference type="SUPFAM" id="SSF51905">
    <property type="entry name" value="FAD/NAD(P)-binding domain"/>
    <property type="match status" value="1"/>
</dbReference>
<keyword evidence="4" id="KW-0408">Iron</keyword>
<protein>
    <recommendedName>
        <fullName evidence="8">FAD-dependent oxidoreductase 2 FAD binding domain-containing protein</fullName>
    </recommendedName>
</protein>
<evidence type="ECO:0008006" key="8">
    <source>
        <dbReference type="Google" id="ProtNLM"/>
    </source>
</evidence>
<keyword evidence="5" id="KW-0411">Iron-sulfur</keyword>
<dbReference type="Proteomes" id="UP000037392">
    <property type="component" value="Unassembled WGS sequence"/>
</dbReference>
<evidence type="ECO:0000256" key="3">
    <source>
        <dbReference type="ARBA" id="ARBA00023002"/>
    </source>
</evidence>
<organism evidence="6 7">
    <name type="scientific">[Clostridium] citroniae WAL-19142</name>
    <dbReference type="NCBI Taxonomy" id="742734"/>
    <lineage>
        <taxon>Bacteria</taxon>
        <taxon>Bacillati</taxon>
        <taxon>Bacillota</taxon>
        <taxon>Clostridia</taxon>
        <taxon>Lachnospirales</taxon>
        <taxon>Lachnospiraceae</taxon>
        <taxon>Enterocloster</taxon>
    </lineage>
</organism>
<evidence type="ECO:0000256" key="5">
    <source>
        <dbReference type="ARBA" id="ARBA00023014"/>
    </source>
</evidence>